<reference evidence="2 3" key="1">
    <citation type="journal article" date="2011" name="J. Bacteriol.">
        <title>Genome sequence of Methyloversatilis universalis FAM5T, a methylotrophic representative of the order Rhodocyclales.</title>
        <authorList>
            <person name="Kittichotirat W."/>
            <person name="Good N.M."/>
            <person name="Hall R."/>
            <person name="Bringel F."/>
            <person name="Lajus A."/>
            <person name="Medigue C."/>
            <person name="Smalley N.E."/>
            <person name="Beck D."/>
            <person name="Bumgarner R."/>
            <person name="Vuilleumier S."/>
            <person name="Kalyuzhnaya M.G."/>
        </authorList>
    </citation>
    <scope>NUCLEOTIDE SEQUENCE [LARGE SCALE GENOMIC DNA]</scope>
    <source>
        <strain evidence="3">ATCC BAA-1314 / JCM 13912 / FAM5</strain>
    </source>
</reference>
<protein>
    <submittedName>
        <fullName evidence="2">Acyl-CoA dehydrogenase</fullName>
    </submittedName>
</protein>
<dbReference type="PANTHER" id="PTHR43884:SF12">
    <property type="entry name" value="ISOVALERYL-COA DEHYDROGENASE, MITOCHONDRIAL-RELATED"/>
    <property type="match status" value="1"/>
</dbReference>
<feature type="domain" description="Acyl-CoA dehydrogenase/oxidase N-terminal" evidence="1">
    <location>
        <begin position="26"/>
        <end position="105"/>
    </location>
</feature>
<dbReference type="GO" id="GO:0003995">
    <property type="term" value="F:acyl-CoA dehydrogenase activity"/>
    <property type="evidence" value="ECO:0007669"/>
    <property type="project" value="TreeGrafter"/>
</dbReference>
<sequence>MSTVLPEGLRDWLGAHAPALNDGSANDEALLPALASAGLFAIGVPESFGGAGGRTGDAVDAIAAVAEHSLAAAFVFWGHRAFIEYLLASPNAALRERRLPALLDGTQAGATGLSNAMKFLCGIESLQIEAVREGEGWRLDGKLPWVTNLRKSGFVCAAAVSSRDGEPPFIVALDHDRPGVRRSADLDLIAMRGSNTAALSIDDVRIDAADVIAGDARDWLPRVRPAFLALQCGMSIGLARAALSAAQARCSSARATLQDALDAVGDGLARQVVALHDGLAAGRFVADPVALFRLRIALADTVQRAVQLELQASGGRAYLVDPQFGFARRLQESAFVPVITPSVTQLEGELLKRAQQTARAA</sequence>
<dbReference type="InterPro" id="IPR037069">
    <property type="entry name" value="AcylCoA_DH/ox_N_sf"/>
</dbReference>
<dbReference type="Proteomes" id="UP000005019">
    <property type="component" value="Unassembled WGS sequence"/>
</dbReference>
<evidence type="ECO:0000259" key="1">
    <source>
        <dbReference type="Pfam" id="PF02771"/>
    </source>
</evidence>
<dbReference type="Pfam" id="PF02771">
    <property type="entry name" value="Acyl-CoA_dh_N"/>
    <property type="match status" value="1"/>
</dbReference>
<keyword evidence="3" id="KW-1185">Reference proteome</keyword>
<dbReference type="Gene3D" id="1.10.540.10">
    <property type="entry name" value="Acyl-CoA dehydrogenase/oxidase, N-terminal domain"/>
    <property type="match status" value="1"/>
</dbReference>
<dbReference type="GO" id="GO:0050660">
    <property type="term" value="F:flavin adenine dinucleotide binding"/>
    <property type="evidence" value="ECO:0007669"/>
    <property type="project" value="InterPro"/>
</dbReference>
<dbReference type="RefSeq" id="WP_008059432.1">
    <property type="nucleotide sequence ID" value="NZ_AFHG01000031.1"/>
</dbReference>
<evidence type="ECO:0000313" key="3">
    <source>
        <dbReference type="Proteomes" id="UP000005019"/>
    </source>
</evidence>
<accession>F5R9R6</accession>
<gene>
    <name evidence="2" type="ORF">METUNv1_00987</name>
</gene>
<dbReference type="AlphaFoldDB" id="F5R9R6"/>
<proteinExistence type="predicted"/>
<dbReference type="InterPro" id="IPR013786">
    <property type="entry name" value="AcylCoA_DH/ox_N"/>
</dbReference>
<dbReference type="Gene3D" id="2.40.110.10">
    <property type="entry name" value="Butyryl-CoA Dehydrogenase, subunit A, domain 2"/>
    <property type="match status" value="1"/>
</dbReference>
<dbReference type="OrthoDB" id="2564795at2"/>
<dbReference type="InterPro" id="IPR046373">
    <property type="entry name" value="Acyl-CoA_Oxase/DH_mid-dom_sf"/>
</dbReference>
<name>F5R9R6_METUF</name>
<dbReference type="eggNOG" id="COG1960">
    <property type="taxonomic scope" value="Bacteria"/>
</dbReference>
<dbReference type="InterPro" id="IPR009100">
    <property type="entry name" value="AcylCoA_DH/oxidase_NM_dom_sf"/>
</dbReference>
<dbReference type="EMBL" id="AFHG01000031">
    <property type="protein sequence ID" value="EGK72748.1"/>
    <property type="molecule type" value="Genomic_DNA"/>
</dbReference>
<organism evidence="2 3">
    <name type="scientific">Methyloversatilis universalis (strain ATCC BAA-1314 / DSM 25237 / JCM 13912 / CCUG 52030 / FAM5)</name>
    <dbReference type="NCBI Taxonomy" id="1000565"/>
    <lineage>
        <taxon>Bacteria</taxon>
        <taxon>Pseudomonadati</taxon>
        <taxon>Pseudomonadota</taxon>
        <taxon>Betaproteobacteria</taxon>
        <taxon>Nitrosomonadales</taxon>
        <taxon>Sterolibacteriaceae</taxon>
        <taxon>Methyloversatilis</taxon>
    </lineage>
</organism>
<evidence type="ECO:0000313" key="2">
    <source>
        <dbReference type="EMBL" id="EGK72748.1"/>
    </source>
</evidence>
<dbReference type="STRING" id="1000565.METUNv1_00987"/>
<dbReference type="SUPFAM" id="SSF56645">
    <property type="entry name" value="Acyl-CoA dehydrogenase NM domain-like"/>
    <property type="match status" value="1"/>
</dbReference>
<dbReference type="PANTHER" id="PTHR43884">
    <property type="entry name" value="ACYL-COA DEHYDROGENASE"/>
    <property type="match status" value="1"/>
</dbReference>
<comment type="caution">
    <text evidence="2">The sequence shown here is derived from an EMBL/GenBank/DDBJ whole genome shotgun (WGS) entry which is preliminary data.</text>
</comment>